<keyword evidence="3" id="KW-1185">Reference proteome</keyword>
<gene>
    <name evidence="2" type="ORF">BGZ80_010998</name>
</gene>
<feature type="compositionally biased region" description="Polar residues" evidence="1">
    <location>
        <begin position="148"/>
        <end position="168"/>
    </location>
</feature>
<evidence type="ECO:0000313" key="3">
    <source>
        <dbReference type="Proteomes" id="UP000703661"/>
    </source>
</evidence>
<organism evidence="2 3">
    <name type="scientific">Entomortierella chlamydospora</name>
    <dbReference type="NCBI Taxonomy" id="101097"/>
    <lineage>
        <taxon>Eukaryota</taxon>
        <taxon>Fungi</taxon>
        <taxon>Fungi incertae sedis</taxon>
        <taxon>Mucoromycota</taxon>
        <taxon>Mortierellomycotina</taxon>
        <taxon>Mortierellomycetes</taxon>
        <taxon>Mortierellales</taxon>
        <taxon>Mortierellaceae</taxon>
        <taxon>Entomortierella</taxon>
    </lineage>
</organism>
<accession>A0A9P6N2J4</accession>
<name>A0A9P6N2J4_9FUNG</name>
<protein>
    <submittedName>
        <fullName evidence="2">Uncharacterized protein</fullName>
    </submittedName>
</protein>
<dbReference type="Proteomes" id="UP000703661">
    <property type="component" value="Unassembled WGS sequence"/>
</dbReference>
<sequence>MASSFEQDQQLFADTILKLQIHSALAKENIKNKKSPVPLLAQSCSLLDNFPTRSQHWTPAQETLINSLKIDSWLALTDACIQANDLIQAESSLHRLSALQEAAAGPLSLRSKANKSSRNKSRDTGRSSNNTSATVATTIPETAHVSDNPPSATSNPSYAEATTEQRQAANDLIQTWEKLSQVYSDMGKQDMANNFAKRSEKMREHLKNQQPQ</sequence>
<dbReference type="EMBL" id="JAAAID010000083">
    <property type="protein sequence ID" value="KAG0022847.1"/>
    <property type="molecule type" value="Genomic_DNA"/>
</dbReference>
<comment type="caution">
    <text evidence="2">The sequence shown here is derived from an EMBL/GenBank/DDBJ whole genome shotgun (WGS) entry which is preliminary data.</text>
</comment>
<evidence type="ECO:0000256" key="1">
    <source>
        <dbReference type="SAM" id="MobiDB-lite"/>
    </source>
</evidence>
<feature type="compositionally biased region" description="Low complexity" evidence="1">
    <location>
        <begin position="127"/>
        <end position="138"/>
    </location>
</feature>
<feature type="region of interest" description="Disordered" evidence="1">
    <location>
        <begin position="107"/>
        <end position="171"/>
    </location>
</feature>
<proteinExistence type="predicted"/>
<evidence type="ECO:0000313" key="2">
    <source>
        <dbReference type="EMBL" id="KAG0022847.1"/>
    </source>
</evidence>
<reference evidence="2" key="1">
    <citation type="journal article" date="2020" name="Fungal Divers.">
        <title>Resolving the Mortierellaceae phylogeny through synthesis of multi-gene phylogenetics and phylogenomics.</title>
        <authorList>
            <person name="Vandepol N."/>
            <person name="Liber J."/>
            <person name="Desiro A."/>
            <person name="Na H."/>
            <person name="Kennedy M."/>
            <person name="Barry K."/>
            <person name="Grigoriev I.V."/>
            <person name="Miller A.N."/>
            <person name="O'Donnell K."/>
            <person name="Stajich J.E."/>
            <person name="Bonito G."/>
        </authorList>
    </citation>
    <scope>NUCLEOTIDE SEQUENCE</scope>
    <source>
        <strain evidence="2">NRRL 2769</strain>
    </source>
</reference>
<dbReference type="AlphaFoldDB" id="A0A9P6N2J4"/>